<keyword evidence="2" id="KW-0175">Coiled coil</keyword>
<feature type="compositionally biased region" description="Basic and acidic residues" evidence="3">
    <location>
        <begin position="906"/>
        <end position="918"/>
    </location>
</feature>
<dbReference type="CDD" id="cd00159">
    <property type="entry name" value="RhoGAP"/>
    <property type="match status" value="1"/>
</dbReference>
<dbReference type="Pfam" id="PF00620">
    <property type="entry name" value="RhoGAP"/>
    <property type="match status" value="1"/>
</dbReference>
<feature type="domain" description="Rho-GAP" evidence="4">
    <location>
        <begin position="37"/>
        <end position="222"/>
    </location>
</feature>
<dbReference type="InterPro" id="IPR051025">
    <property type="entry name" value="RhoGAP"/>
</dbReference>
<name>L8GCQ3_ACACF</name>
<organism evidence="5 6">
    <name type="scientific">Acanthamoeba castellanii (strain ATCC 30010 / Neff)</name>
    <dbReference type="NCBI Taxonomy" id="1257118"/>
    <lineage>
        <taxon>Eukaryota</taxon>
        <taxon>Amoebozoa</taxon>
        <taxon>Discosea</taxon>
        <taxon>Longamoebia</taxon>
        <taxon>Centramoebida</taxon>
        <taxon>Acanthamoebidae</taxon>
        <taxon>Acanthamoeba</taxon>
    </lineage>
</organism>
<gene>
    <name evidence="5" type="ORF">ACA1_103220</name>
</gene>
<sequence length="918" mass="101668">MEFKEKDTASGNNGRDKKKRVWSIFGGKKTARKVFGVPLGDLECYENTRIPILTVHTIEYLKTFEGLFRIPGSQKFINEMKLEYESSGGRQGVYPGSDVHAVSGLLKQFLRDLPEPLLTYELYPLLIEAQVQQEMVGRLCALREKLSLLPEANRDVLKYLLEFLTLVCQHSENNKMTSMNLAITFGPLMLQPKEADGMKLMEEAPHVNRIVKTLIDEYAFVMNAADVPLCIMEEDSGWAKRGSRNKKSARARSDPIRTPLSAARGTKPNLPLEREALSARSEGPTQLTFLSSIRRKQSGADEDNDDDDDEEEEVSQRRQYVGVDEAAGDEDNESGAPEYGNESASTEEETSDDIIRPKDRAVLGAKRLSWSVLDSKPKTSLKPSPKAPKSSITESQALGPTTSSVARMKALIAKANAEKDVQRSRRSTSELQPSADEAEVIGDHSSDGAAAELATTSGVDGDGAPQVKPAASGERFRPPDFTKRGASANDLLTKTQADDSMTPEPELKPRRGGSRLFGLTKHKPEKEKKKHERKERQREKKEEREREREQEKEEIIALLYDRLQLWREREKIPENVQFMSIKQLKAEKKWLKKELNSLDSKREREELRVLHLRRKELSFYLERMKKDKTGAAFLVSSSAAIQTYSALLKDAPPSVGRLPLLARTSPSPQSSWNYSPLSPKSSPDFGSAAQALSPPTSPPLSPSGSPPNARRQQGGGGESALAASDGGATLAKRHHNSDIGYYHFPHAVPSPAAPLRSRFTREASADTGLAAKLPARDDGHRPGHARSKSFIFRQSPAVRKERDRDTGASGSGSHMLAKSRKGSKIATMGDNIAISSPVPVEREPPPLHHQPPKRREQSVGRVSDNAAKRKSGDKLEVATKRRSGFTEAETNGCSRENLGELSMLPKPDHFPCDLTDKW</sequence>
<dbReference type="GO" id="GO:0005096">
    <property type="term" value="F:GTPase activator activity"/>
    <property type="evidence" value="ECO:0007669"/>
    <property type="project" value="UniProtKB-KW"/>
</dbReference>
<reference evidence="5 6" key="1">
    <citation type="journal article" date="2013" name="Genome Biol.">
        <title>Genome of Acanthamoeba castellanii highlights extensive lateral gene transfer and early evolution of tyrosine kinase signaling.</title>
        <authorList>
            <person name="Clarke M."/>
            <person name="Lohan A.J."/>
            <person name="Liu B."/>
            <person name="Lagkouvardos I."/>
            <person name="Roy S."/>
            <person name="Zafar N."/>
            <person name="Bertelli C."/>
            <person name="Schilde C."/>
            <person name="Kianianmomeni A."/>
            <person name="Burglin T.R."/>
            <person name="Frech C."/>
            <person name="Turcotte B."/>
            <person name="Kopec K.O."/>
            <person name="Synnott J.M."/>
            <person name="Choo C."/>
            <person name="Paponov I."/>
            <person name="Finkler A."/>
            <person name="Soon Heng Tan C."/>
            <person name="Hutchins A.P."/>
            <person name="Weinmeier T."/>
            <person name="Rattei T."/>
            <person name="Chu J.S."/>
            <person name="Gimenez G."/>
            <person name="Irimia M."/>
            <person name="Rigden D.J."/>
            <person name="Fitzpatrick D.A."/>
            <person name="Lorenzo-Morales J."/>
            <person name="Bateman A."/>
            <person name="Chiu C.H."/>
            <person name="Tang P."/>
            <person name="Hegemann P."/>
            <person name="Fromm H."/>
            <person name="Raoult D."/>
            <person name="Greub G."/>
            <person name="Miranda-Saavedra D."/>
            <person name="Chen N."/>
            <person name="Nash P."/>
            <person name="Ginger M.L."/>
            <person name="Horn M."/>
            <person name="Schaap P."/>
            <person name="Caler L."/>
            <person name="Loftus B."/>
        </authorList>
    </citation>
    <scope>NUCLEOTIDE SEQUENCE [LARGE SCALE GENOMIC DNA]</scope>
    <source>
        <strain evidence="5 6">Neff</strain>
    </source>
</reference>
<protein>
    <submittedName>
        <fullName evidence="5">RhoGAP domain containing protein</fullName>
    </submittedName>
</protein>
<dbReference type="InterPro" id="IPR000198">
    <property type="entry name" value="RhoGAP_dom"/>
</dbReference>
<dbReference type="EMBL" id="KB008169">
    <property type="protein sequence ID" value="ELR10965.1"/>
    <property type="molecule type" value="Genomic_DNA"/>
</dbReference>
<dbReference type="GO" id="GO:0007165">
    <property type="term" value="P:signal transduction"/>
    <property type="evidence" value="ECO:0007669"/>
    <property type="project" value="InterPro"/>
</dbReference>
<accession>L8GCQ3</accession>
<dbReference type="VEuPathDB" id="AmoebaDB:ACA1_103220"/>
<dbReference type="Proteomes" id="UP000011083">
    <property type="component" value="Unassembled WGS sequence"/>
</dbReference>
<evidence type="ECO:0000256" key="1">
    <source>
        <dbReference type="ARBA" id="ARBA00022468"/>
    </source>
</evidence>
<dbReference type="OrthoDB" id="185175at2759"/>
<dbReference type="KEGG" id="acan:ACA1_103220"/>
<dbReference type="Gene3D" id="1.10.555.10">
    <property type="entry name" value="Rho GTPase activation protein"/>
    <property type="match status" value="1"/>
</dbReference>
<feature type="region of interest" description="Disordered" evidence="3">
    <location>
        <begin position="241"/>
        <end position="548"/>
    </location>
</feature>
<dbReference type="GeneID" id="14911368"/>
<evidence type="ECO:0000313" key="5">
    <source>
        <dbReference type="EMBL" id="ELR10965.1"/>
    </source>
</evidence>
<evidence type="ECO:0000259" key="4">
    <source>
        <dbReference type="PROSITE" id="PS50238"/>
    </source>
</evidence>
<dbReference type="PROSITE" id="PS50238">
    <property type="entry name" value="RHOGAP"/>
    <property type="match status" value="1"/>
</dbReference>
<evidence type="ECO:0000256" key="3">
    <source>
        <dbReference type="SAM" id="MobiDB-lite"/>
    </source>
</evidence>
<feature type="coiled-coil region" evidence="2">
    <location>
        <begin position="581"/>
        <end position="608"/>
    </location>
</feature>
<feature type="compositionally biased region" description="Basic and acidic residues" evidence="3">
    <location>
        <begin position="534"/>
        <end position="548"/>
    </location>
</feature>
<feature type="compositionally biased region" description="Basic and acidic residues" evidence="3">
    <location>
        <begin position="866"/>
        <end position="879"/>
    </location>
</feature>
<dbReference type="AlphaFoldDB" id="L8GCQ3"/>
<evidence type="ECO:0000313" key="6">
    <source>
        <dbReference type="Proteomes" id="UP000011083"/>
    </source>
</evidence>
<dbReference type="SMART" id="SM00324">
    <property type="entry name" value="RhoGAP"/>
    <property type="match status" value="1"/>
</dbReference>
<feature type="compositionally biased region" description="Polar residues" evidence="3">
    <location>
        <begin position="392"/>
        <end position="405"/>
    </location>
</feature>
<dbReference type="RefSeq" id="XP_004332978.1">
    <property type="nucleotide sequence ID" value="XM_004332930.1"/>
</dbReference>
<feature type="compositionally biased region" description="Acidic residues" evidence="3">
    <location>
        <begin position="300"/>
        <end position="313"/>
    </location>
</feature>
<feature type="compositionally biased region" description="Basic residues" evidence="3">
    <location>
        <begin position="241"/>
        <end position="250"/>
    </location>
</feature>
<feature type="compositionally biased region" description="Polar residues" evidence="3">
    <location>
        <begin position="490"/>
        <end position="499"/>
    </location>
</feature>
<feature type="compositionally biased region" description="Pro residues" evidence="3">
    <location>
        <begin position="695"/>
        <end position="705"/>
    </location>
</feature>
<feature type="compositionally biased region" description="Polar residues" evidence="3">
    <location>
        <begin position="664"/>
        <end position="681"/>
    </location>
</feature>
<dbReference type="PANTHER" id="PTHR15228:SF24">
    <property type="entry name" value="RHO-GAP DOMAIN-CONTAINING PROTEIN"/>
    <property type="match status" value="1"/>
</dbReference>
<feature type="compositionally biased region" description="Low complexity" evidence="3">
    <location>
        <begin position="378"/>
        <end position="391"/>
    </location>
</feature>
<dbReference type="InterPro" id="IPR008936">
    <property type="entry name" value="Rho_GTPase_activation_prot"/>
</dbReference>
<keyword evidence="6" id="KW-1185">Reference proteome</keyword>
<feature type="region of interest" description="Disordered" evidence="3">
    <location>
        <begin position="659"/>
        <end position="918"/>
    </location>
</feature>
<evidence type="ECO:0000256" key="2">
    <source>
        <dbReference type="SAM" id="Coils"/>
    </source>
</evidence>
<keyword evidence="1" id="KW-0343">GTPase activation</keyword>
<dbReference type="PANTHER" id="PTHR15228">
    <property type="entry name" value="SPERMATHECAL PHYSIOLOGY VARIANT"/>
    <property type="match status" value="1"/>
</dbReference>
<proteinExistence type="predicted"/>
<dbReference type="SUPFAM" id="SSF48350">
    <property type="entry name" value="GTPase activation domain, GAP"/>
    <property type="match status" value="1"/>
</dbReference>
<feature type="compositionally biased region" description="Basic and acidic residues" evidence="3">
    <location>
        <begin position="474"/>
        <end position="483"/>
    </location>
</feature>